<dbReference type="Proteomes" id="UP000477849">
    <property type="component" value="Unassembled WGS sequence"/>
</dbReference>
<evidence type="ECO:0000256" key="2">
    <source>
        <dbReference type="SAM" id="SignalP"/>
    </source>
</evidence>
<evidence type="ECO:0000313" key="3">
    <source>
        <dbReference type="EMBL" id="NGO64969.1"/>
    </source>
</evidence>
<accession>A0A6M1S130</accession>
<evidence type="ECO:0000313" key="4">
    <source>
        <dbReference type="Proteomes" id="UP000477849"/>
    </source>
</evidence>
<name>A0A6M1S130_9HYPH</name>
<dbReference type="AlphaFoldDB" id="A0A6M1S130"/>
<protein>
    <submittedName>
        <fullName evidence="3">Uncharacterized protein</fullName>
    </submittedName>
</protein>
<evidence type="ECO:0000256" key="1">
    <source>
        <dbReference type="SAM" id="Phobius"/>
    </source>
</evidence>
<proteinExistence type="predicted"/>
<sequence>MRFVFRALSFLCLCLAVIVATVDSIESVSISQVTVSPLSTTWAEASPTSLIEAQSLVEVYAGKPVWQIVSAWLLPQPAFAVLLLLALLLWMIGYKKPSPAGRFAA</sequence>
<comment type="caution">
    <text evidence="3">The sequence shown here is derived from an EMBL/GenBank/DDBJ whole genome shotgun (WGS) entry which is preliminary data.</text>
</comment>
<feature type="chain" id="PRO_5026650128" evidence="2">
    <location>
        <begin position="23"/>
        <end position="105"/>
    </location>
</feature>
<dbReference type="RefSeq" id="WP_163906013.1">
    <property type="nucleotide sequence ID" value="NZ_CP048427.1"/>
</dbReference>
<dbReference type="EMBL" id="JAAKZH010000004">
    <property type="protein sequence ID" value="NGO64969.1"/>
    <property type="molecule type" value="Genomic_DNA"/>
</dbReference>
<keyword evidence="1" id="KW-0472">Membrane</keyword>
<keyword evidence="2" id="KW-0732">Signal</keyword>
<organism evidence="3 4">
    <name type="scientific">Rhizobium daejeonense</name>
    <dbReference type="NCBI Taxonomy" id="240521"/>
    <lineage>
        <taxon>Bacteria</taxon>
        <taxon>Pseudomonadati</taxon>
        <taxon>Pseudomonadota</taxon>
        <taxon>Alphaproteobacteria</taxon>
        <taxon>Hyphomicrobiales</taxon>
        <taxon>Rhizobiaceae</taxon>
        <taxon>Rhizobium/Agrobacterium group</taxon>
        <taxon>Rhizobium</taxon>
    </lineage>
</organism>
<keyword evidence="4" id="KW-1185">Reference proteome</keyword>
<reference evidence="3 4" key="1">
    <citation type="submission" date="2020-02" db="EMBL/GenBank/DDBJ databases">
        <title>Genome sequence of the type strain CCBAU10050 of Rhizobium daejeonense.</title>
        <authorList>
            <person name="Gao J."/>
            <person name="Sun J."/>
        </authorList>
    </citation>
    <scope>NUCLEOTIDE SEQUENCE [LARGE SCALE GENOMIC DNA]</scope>
    <source>
        <strain evidence="3 4">CCBAU10050</strain>
    </source>
</reference>
<keyword evidence="1" id="KW-0812">Transmembrane</keyword>
<feature type="transmembrane region" description="Helical" evidence="1">
    <location>
        <begin position="72"/>
        <end position="92"/>
    </location>
</feature>
<gene>
    <name evidence="3" type="ORF">G6N76_14970</name>
</gene>
<feature type="signal peptide" evidence="2">
    <location>
        <begin position="1"/>
        <end position="22"/>
    </location>
</feature>
<keyword evidence="1" id="KW-1133">Transmembrane helix</keyword>